<dbReference type="InterPro" id="IPR043129">
    <property type="entry name" value="ATPase_NBD"/>
</dbReference>
<accession>A0A7V1GEH6</accession>
<evidence type="ECO:0000313" key="2">
    <source>
        <dbReference type="EMBL" id="HEA16763.1"/>
    </source>
</evidence>
<dbReference type="Proteomes" id="UP000886188">
    <property type="component" value="Unassembled WGS sequence"/>
</dbReference>
<protein>
    <submittedName>
        <fullName evidence="2">ROK family transcriptional regulator</fullName>
    </submittedName>
</protein>
<dbReference type="GO" id="GO:0009384">
    <property type="term" value="F:N-acylmannosamine kinase activity"/>
    <property type="evidence" value="ECO:0007669"/>
    <property type="project" value="TreeGrafter"/>
</dbReference>
<dbReference type="CDD" id="cd23763">
    <property type="entry name" value="ASKHA_ATPase_ROK"/>
    <property type="match status" value="1"/>
</dbReference>
<dbReference type="InterPro" id="IPR000600">
    <property type="entry name" value="ROK"/>
</dbReference>
<comment type="caution">
    <text evidence="2">The sequence shown here is derived from an EMBL/GenBank/DDBJ whole genome shotgun (WGS) entry which is preliminary data.</text>
</comment>
<organism evidence="2">
    <name type="scientific">Pseudoalteromonas prydzensis</name>
    <dbReference type="NCBI Taxonomy" id="182141"/>
    <lineage>
        <taxon>Bacteria</taxon>
        <taxon>Pseudomonadati</taxon>
        <taxon>Pseudomonadota</taxon>
        <taxon>Gammaproteobacteria</taxon>
        <taxon>Alteromonadales</taxon>
        <taxon>Pseudoalteromonadaceae</taxon>
        <taxon>Pseudoalteromonas</taxon>
    </lineage>
</organism>
<dbReference type="InterPro" id="IPR036388">
    <property type="entry name" value="WH-like_DNA-bd_sf"/>
</dbReference>
<dbReference type="Gene3D" id="3.30.420.40">
    <property type="match status" value="2"/>
</dbReference>
<name>A0A7V1GEH6_9GAMM</name>
<proteinExistence type="predicted"/>
<dbReference type="SUPFAM" id="SSF53067">
    <property type="entry name" value="Actin-like ATPase domain"/>
    <property type="match status" value="1"/>
</dbReference>
<dbReference type="SUPFAM" id="SSF46785">
    <property type="entry name" value="Winged helix' DNA-binding domain"/>
    <property type="match status" value="1"/>
</dbReference>
<dbReference type="EMBL" id="DRGM01000108">
    <property type="protein sequence ID" value="HEA16763.1"/>
    <property type="molecule type" value="Genomic_DNA"/>
</dbReference>
<gene>
    <name evidence="2" type="ORF">ENH88_10020</name>
</gene>
<evidence type="ECO:0000256" key="1">
    <source>
        <dbReference type="SAM" id="MobiDB-lite"/>
    </source>
</evidence>
<dbReference type="GO" id="GO:0019262">
    <property type="term" value="P:N-acetylneuraminate catabolic process"/>
    <property type="evidence" value="ECO:0007669"/>
    <property type="project" value="TreeGrafter"/>
</dbReference>
<dbReference type="Pfam" id="PF13412">
    <property type="entry name" value="HTH_24"/>
    <property type="match status" value="1"/>
</dbReference>
<dbReference type="PANTHER" id="PTHR18964:SF169">
    <property type="entry name" value="N-ACETYLMANNOSAMINE KINASE"/>
    <property type="match status" value="1"/>
</dbReference>
<dbReference type="Pfam" id="PF00480">
    <property type="entry name" value="ROK"/>
    <property type="match status" value="1"/>
</dbReference>
<dbReference type="PANTHER" id="PTHR18964">
    <property type="entry name" value="ROK (REPRESSOR, ORF, KINASE) FAMILY"/>
    <property type="match status" value="1"/>
</dbReference>
<dbReference type="Gene3D" id="1.10.10.10">
    <property type="entry name" value="Winged helix-like DNA-binding domain superfamily/Winged helix DNA-binding domain"/>
    <property type="match status" value="1"/>
</dbReference>
<feature type="region of interest" description="Disordered" evidence="1">
    <location>
        <begin position="1"/>
        <end position="24"/>
    </location>
</feature>
<dbReference type="InterPro" id="IPR036390">
    <property type="entry name" value="WH_DNA-bd_sf"/>
</dbReference>
<reference evidence="2" key="1">
    <citation type="journal article" date="2020" name="mSystems">
        <title>Genome- and Community-Level Interaction Insights into Carbon Utilization and Element Cycling Functions of Hydrothermarchaeota in Hydrothermal Sediment.</title>
        <authorList>
            <person name="Zhou Z."/>
            <person name="Liu Y."/>
            <person name="Xu W."/>
            <person name="Pan J."/>
            <person name="Luo Z.H."/>
            <person name="Li M."/>
        </authorList>
    </citation>
    <scope>NUCLEOTIDE SEQUENCE [LARGE SCALE GENOMIC DNA]</scope>
    <source>
        <strain evidence="2">HyVt-346</strain>
    </source>
</reference>
<sequence>MIKAKNPRLASQEGRSQSGLRAHNERRIMSLIRQHGSAPKAEIAQKTGLSAQAVTVIINSLEAESLLIRKAPQRGRVGQPTIPFALNPDGAFGVGLKVGRRSFDLTLIDLVGNIRATLHENCAYPTVNSLLTFLKKGINVLKMSLSDELAERILGVGVATPYEIWHWTEEAGAPKKVMEEWKSFDFKQEINKIVPLPVYVCNDDTAACSAELSFGNPARFSDFLYIFIGTFIGGGVVINETLFTGKKGNAGAIGSLPRPKLNSEGQLTSQQLIMQSSLYILEKMLKDDGYNTDILWGSKEYWGDLGPVLDKWIDQVADGLAYTALCSLAIFDFEAIVIDGAIPINVREKIVAATKCKLSQADHRGINRCEVKSGSIGAKAQSVGCANLPLLINFSQDNTSISHN</sequence>
<dbReference type="AlphaFoldDB" id="A0A7V1GEH6"/>